<keyword evidence="2" id="KW-1185">Reference proteome</keyword>
<sequence length="102" mass="12091">MVEFRDYMISTIEDKLESFDNTRQYMNGKTASQGECLFECLYPGRNRCTKQLKCDIYLPPEDIFFDSFNSCAERKKIFKKAEQIYQCISKLMISNTIENVQR</sequence>
<dbReference type="PANTHER" id="PTHR34401">
    <property type="entry name" value="PROTEIN CBG12388-RELATED"/>
    <property type="match status" value="1"/>
</dbReference>
<evidence type="ECO:0000313" key="2">
    <source>
        <dbReference type="Proteomes" id="UP000005237"/>
    </source>
</evidence>
<accession>A0A8R1EGQ5</accession>
<dbReference type="EnsemblMetazoa" id="CJA33242.1">
    <property type="protein sequence ID" value="CJA33242.1"/>
    <property type="gene ID" value="WBGene00209089"/>
</dbReference>
<dbReference type="PANTHER" id="PTHR34401:SF4">
    <property type="entry name" value="DB DOMAIN-CONTAINING PROTEIN"/>
    <property type="match status" value="1"/>
</dbReference>
<organism evidence="1 2">
    <name type="scientific">Caenorhabditis japonica</name>
    <dbReference type="NCBI Taxonomy" id="281687"/>
    <lineage>
        <taxon>Eukaryota</taxon>
        <taxon>Metazoa</taxon>
        <taxon>Ecdysozoa</taxon>
        <taxon>Nematoda</taxon>
        <taxon>Chromadorea</taxon>
        <taxon>Rhabditida</taxon>
        <taxon>Rhabditina</taxon>
        <taxon>Rhabditomorpha</taxon>
        <taxon>Rhabditoidea</taxon>
        <taxon>Rhabditidae</taxon>
        <taxon>Peloderinae</taxon>
        <taxon>Caenorhabditis</taxon>
    </lineage>
</organism>
<dbReference type="Proteomes" id="UP000005237">
    <property type="component" value="Unassembled WGS sequence"/>
</dbReference>
<name>A0A8R1EGQ5_CAEJA</name>
<reference evidence="2" key="1">
    <citation type="submission" date="2010-08" db="EMBL/GenBank/DDBJ databases">
        <authorList>
            <consortium name="Caenorhabditis japonica Sequencing Consortium"/>
            <person name="Wilson R.K."/>
        </authorList>
    </citation>
    <scope>NUCLEOTIDE SEQUENCE [LARGE SCALE GENOMIC DNA]</scope>
    <source>
        <strain evidence="2">DF5081</strain>
    </source>
</reference>
<protein>
    <submittedName>
        <fullName evidence="1">Uncharacterized protein</fullName>
    </submittedName>
</protein>
<reference evidence="1" key="2">
    <citation type="submission" date="2022-06" db="UniProtKB">
        <authorList>
            <consortium name="EnsemblMetazoa"/>
        </authorList>
    </citation>
    <scope>IDENTIFICATION</scope>
    <source>
        <strain evidence="1">DF5081</strain>
    </source>
</reference>
<evidence type="ECO:0000313" key="1">
    <source>
        <dbReference type="EnsemblMetazoa" id="CJA33242.1"/>
    </source>
</evidence>
<dbReference type="AlphaFoldDB" id="A0A8R1EGQ5"/>
<proteinExistence type="predicted"/>